<keyword evidence="4 8" id="KW-0732">Signal</keyword>
<keyword evidence="6" id="KW-0564">Palmitate</keyword>
<feature type="chain" id="PRO_5017725180" evidence="8">
    <location>
        <begin position="23"/>
        <end position="382"/>
    </location>
</feature>
<dbReference type="Proteomes" id="UP000256977">
    <property type="component" value="Unassembled WGS sequence"/>
</dbReference>
<proteinExistence type="inferred from homology"/>
<evidence type="ECO:0000256" key="6">
    <source>
        <dbReference type="ARBA" id="ARBA00023139"/>
    </source>
</evidence>
<evidence type="ECO:0000259" key="9">
    <source>
        <dbReference type="Pfam" id="PF05504"/>
    </source>
</evidence>
<comment type="caution">
    <text evidence="11">The sequence shown here is derived from an EMBL/GenBank/DDBJ whole genome shotgun (WGS) entry which is preliminary data.</text>
</comment>
<dbReference type="GO" id="GO:0009847">
    <property type="term" value="P:spore germination"/>
    <property type="evidence" value="ECO:0007669"/>
    <property type="project" value="InterPro"/>
</dbReference>
<dbReference type="Pfam" id="PF05504">
    <property type="entry name" value="Spore_GerAC"/>
    <property type="match status" value="1"/>
</dbReference>
<sequence length="382" mass="44027">MKRLYRSILVLTLLLSGCSADARNIEKLNYATALGIDYFDGQYHGYVQFINLQSIGKSTDGKPKGKKTWVGEGIASSFEEALFDIYRTAQERVFWGHVTAIVISEEALKRGIDSIYDSISRYYEFRLTPWVYATRGRVDEILTTGGFFEQPTLSTILQEPTEAYTQTSFIKPIKLHRLMSNIYEPGYTVCIPSLAVNTKQWKADMKPDPKLMVEGAVFMKRDRYQSYMSLKELAGLRWVRSGTVRAAIPVPDRTDPEVQVVFDYPKTKYHLIQEGENPRFRLSMKAKGYVVNWAGGNYTSLDELANETKKAIEREIRQLIHNGQARKTDVFNLEHDLFRNHYRFWKSGKWNEKELISTKAIDQIDLRLNIVHSGTEKSKFAR</sequence>
<evidence type="ECO:0000259" key="10">
    <source>
        <dbReference type="Pfam" id="PF25198"/>
    </source>
</evidence>
<dbReference type="Pfam" id="PF25198">
    <property type="entry name" value="Spore_GerAC_N"/>
    <property type="match status" value="1"/>
</dbReference>
<evidence type="ECO:0000256" key="4">
    <source>
        <dbReference type="ARBA" id="ARBA00022729"/>
    </source>
</evidence>
<dbReference type="AlphaFoldDB" id="A0A3D9KRE1"/>
<keyword evidence="3" id="KW-0309">Germination</keyword>
<evidence type="ECO:0000256" key="7">
    <source>
        <dbReference type="ARBA" id="ARBA00023288"/>
    </source>
</evidence>
<dbReference type="NCBIfam" id="TIGR02887">
    <property type="entry name" value="spore_ger_x_C"/>
    <property type="match status" value="1"/>
</dbReference>
<dbReference type="InterPro" id="IPR046953">
    <property type="entry name" value="Spore_GerAC-like_C"/>
</dbReference>
<keyword evidence="12" id="KW-1185">Reference proteome</keyword>
<organism evidence="11 12">
    <name type="scientific">Cohnella phaseoli</name>
    <dbReference type="NCBI Taxonomy" id="456490"/>
    <lineage>
        <taxon>Bacteria</taxon>
        <taxon>Bacillati</taxon>
        <taxon>Bacillota</taxon>
        <taxon>Bacilli</taxon>
        <taxon>Bacillales</taxon>
        <taxon>Paenibacillaceae</taxon>
        <taxon>Cohnella</taxon>
    </lineage>
</organism>
<comment type="similarity">
    <text evidence="2">Belongs to the GerABKC lipoprotein family.</text>
</comment>
<feature type="domain" description="Spore germination protein N-terminal" evidence="10">
    <location>
        <begin position="21"/>
        <end position="195"/>
    </location>
</feature>
<dbReference type="InterPro" id="IPR057336">
    <property type="entry name" value="GerAC_N"/>
</dbReference>
<dbReference type="InterPro" id="IPR038501">
    <property type="entry name" value="Spore_GerAC_C_sf"/>
</dbReference>
<dbReference type="RefSeq" id="WP_116058646.1">
    <property type="nucleotide sequence ID" value="NZ_QRDZ01000001.1"/>
</dbReference>
<evidence type="ECO:0000256" key="2">
    <source>
        <dbReference type="ARBA" id="ARBA00007886"/>
    </source>
</evidence>
<feature type="domain" description="Spore germination GerAC-like C-terminal" evidence="9">
    <location>
        <begin position="215"/>
        <end position="374"/>
    </location>
</feature>
<reference evidence="11 12" key="1">
    <citation type="submission" date="2018-07" db="EMBL/GenBank/DDBJ databases">
        <title>Genomic Encyclopedia of Type Strains, Phase III (KMG-III): the genomes of soil and plant-associated and newly described type strains.</title>
        <authorList>
            <person name="Whitman W."/>
        </authorList>
    </citation>
    <scope>NUCLEOTIDE SEQUENCE [LARGE SCALE GENOMIC DNA]</scope>
    <source>
        <strain evidence="11 12">CECT 7287</strain>
    </source>
</reference>
<evidence type="ECO:0000313" key="11">
    <source>
        <dbReference type="EMBL" id="RED89187.1"/>
    </source>
</evidence>
<keyword evidence="5" id="KW-0472">Membrane</keyword>
<dbReference type="PROSITE" id="PS51257">
    <property type="entry name" value="PROKAR_LIPOPROTEIN"/>
    <property type="match status" value="1"/>
</dbReference>
<feature type="signal peptide" evidence="8">
    <location>
        <begin position="1"/>
        <end position="22"/>
    </location>
</feature>
<evidence type="ECO:0000256" key="5">
    <source>
        <dbReference type="ARBA" id="ARBA00023136"/>
    </source>
</evidence>
<evidence type="ECO:0000256" key="1">
    <source>
        <dbReference type="ARBA" id="ARBA00004635"/>
    </source>
</evidence>
<comment type="subcellular location">
    <subcellularLocation>
        <location evidence="1">Membrane</location>
        <topology evidence="1">Lipid-anchor</topology>
    </subcellularLocation>
</comment>
<dbReference type="Gene3D" id="3.30.300.210">
    <property type="entry name" value="Nutrient germinant receptor protein C, domain 3"/>
    <property type="match status" value="1"/>
</dbReference>
<evidence type="ECO:0000313" key="12">
    <source>
        <dbReference type="Proteomes" id="UP000256977"/>
    </source>
</evidence>
<dbReference type="EMBL" id="QRDZ01000001">
    <property type="protein sequence ID" value="RED89187.1"/>
    <property type="molecule type" value="Genomic_DNA"/>
</dbReference>
<dbReference type="InterPro" id="IPR008844">
    <property type="entry name" value="Spore_GerAC-like"/>
</dbReference>
<name>A0A3D9KRE1_9BACL</name>
<keyword evidence="7" id="KW-0449">Lipoprotein</keyword>
<accession>A0A3D9KRE1</accession>
<dbReference type="OrthoDB" id="2380468at2"/>
<dbReference type="PANTHER" id="PTHR35789:SF1">
    <property type="entry name" value="SPORE GERMINATION PROTEIN B3"/>
    <property type="match status" value="1"/>
</dbReference>
<evidence type="ECO:0000256" key="8">
    <source>
        <dbReference type="SAM" id="SignalP"/>
    </source>
</evidence>
<dbReference type="GO" id="GO:0016020">
    <property type="term" value="C:membrane"/>
    <property type="evidence" value="ECO:0007669"/>
    <property type="project" value="UniProtKB-SubCell"/>
</dbReference>
<evidence type="ECO:0000256" key="3">
    <source>
        <dbReference type="ARBA" id="ARBA00022544"/>
    </source>
</evidence>
<dbReference type="PANTHER" id="PTHR35789">
    <property type="entry name" value="SPORE GERMINATION PROTEIN B3"/>
    <property type="match status" value="1"/>
</dbReference>
<gene>
    <name evidence="11" type="ORF">DFP98_101158</name>
</gene>
<protein>
    <submittedName>
        <fullName evidence="11">Ger(X)C family germination protein</fullName>
    </submittedName>
</protein>